<dbReference type="Pfam" id="PF20469">
    <property type="entry name" value="OLD-like_TOPRIM"/>
    <property type="match status" value="1"/>
</dbReference>
<evidence type="ECO:0000259" key="1">
    <source>
        <dbReference type="Pfam" id="PF13175"/>
    </source>
</evidence>
<accession>A0ABT3WXB6</accession>
<gene>
    <name evidence="3" type="ORF">OS242_05075</name>
</gene>
<dbReference type="InterPro" id="IPR041685">
    <property type="entry name" value="AAA_GajA/Old/RecF-like"/>
</dbReference>
<name>A0ABT3WXB6_9BACL</name>
<keyword evidence="4" id="KW-1185">Reference proteome</keyword>
<dbReference type="InterPro" id="IPR034139">
    <property type="entry name" value="TOPRIM_OLD"/>
</dbReference>
<dbReference type="Gene3D" id="3.40.50.300">
    <property type="entry name" value="P-loop containing nucleotide triphosphate hydrolases"/>
    <property type="match status" value="1"/>
</dbReference>
<dbReference type="InterPro" id="IPR027417">
    <property type="entry name" value="P-loop_NTPase"/>
</dbReference>
<protein>
    <submittedName>
        <fullName evidence="3">AAA family ATPase</fullName>
    </submittedName>
</protein>
<feature type="domain" description="OLD protein-like TOPRIM" evidence="2">
    <location>
        <begin position="402"/>
        <end position="462"/>
    </location>
</feature>
<dbReference type="EMBL" id="JAPMLT010000002">
    <property type="protein sequence ID" value="MCX7569324.1"/>
    <property type="molecule type" value="Genomic_DNA"/>
</dbReference>
<reference evidence="3 4" key="1">
    <citation type="submission" date="2022-11" db="EMBL/GenBank/DDBJ databases">
        <title>Study of microbial diversity in lake waters.</title>
        <authorList>
            <person name="Zhang J."/>
        </authorList>
    </citation>
    <scope>NUCLEOTIDE SEQUENCE [LARGE SCALE GENOMIC DNA]</scope>
    <source>
        <strain evidence="3 4">DT12</strain>
    </source>
</reference>
<dbReference type="Proteomes" id="UP001208017">
    <property type="component" value="Unassembled WGS sequence"/>
</dbReference>
<dbReference type="PANTHER" id="PTHR43581:SF4">
    <property type="entry name" value="ATP_GTP PHOSPHATASE"/>
    <property type="match status" value="1"/>
</dbReference>
<feature type="domain" description="Endonuclease GajA/Old nuclease/RecF-like AAA" evidence="1">
    <location>
        <begin position="1"/>
        <end position="78"/>
    </location>
</feature>
<dbReference type="CDD" id="cd01026">
    <property type="entry name" value="TOPRIM_OLD"/>
    <property type="match status" value="1"/>
</dbReference>
<organism evidence="3 4">
    <name type="scientific">Tumebacillus lacus</name>
    <dbReference type="NCBI Taxonomy" id="2995335"/>
    <lineage>
        <taxon>Bacteria</taxon>
        <taxon>Bacillati</taxon>
        <taxon>Bacillota</taxon>
        <taxon>Bacilli</taxon>
        <taxon>Bacillales</taxon>
        <taxon>Alicyclobacillaceae</taxon>
        <taxon>Tumebacillus</taxon>
    </lineage>
</organism>
<comment type="caution">
    <text evidence="3">The sequence shown here is derived from an EMBL/GenBank/DDBJ whole genome shotgun (WGS) entry which is preliminary data.</text>
</comment>
<evidence type="ECO:0000313" key="3">
    <source>
        <dbReference type="EMBL" id="MCX7569324.1"/>
    </source>
</evidence>
<dbReference type="Pfam" id="PF13175">
    <property type="entry name" value="AAA_15"/>
    <property type="match status" value="2"/>
</dbReference>
<dbReference type="RefSeq" id="WP_267150569.1">
    <property type="nucleotide sequence ID" value="NZ_JAPMLT010000002.1"/>
</dbReference>
<evidence type="ECO:0000259" key="2">
    <source>
        <dbReference type="Pfam" id="PF20469"/>
    </source>
</evidence>
<dbReference type="SUPFAM" id="SSF52540">
    <property type="entry name" value="P-loop containing nucleoside triphosphate hydrolases"/>
    <property type="match status" value="1"/>
</dbReference>
<dbReference type="PANTHER" id="PTHR43581">
    <property type="entry name" value="ATP/GTP PHOSPHATASE"/>
    <property type="match status" value="1"/>
</dbReference>
<proteinExistence type="predicted"/>
<dbReference type="InterPro" id="IPR051396">
    <property type="entry name" value="Bact_Antivir_Def_Nuclease"/>
</dbReference>
<feature type="domain" description="Endonuclease GajA/Old nuclease/RecF-like AAA" evidence="1">
    <location>
        <begin position="216"/>
        <end position="350"/>
    </location>
</feature>
<sequence length="573" mass="65183">MKLEKLIVRRFRGICHPVTLRFHNNNLIFLSGPNNAGKSTLMEAYDFFVTAKRTADPDDFHKGDASSPIEIEAWFRAESEQDRTHRAFRSCLDENGRARIRKVWTTPGSEGAKQTYHPAEEKWEDGGAGGFDTILQNGCPTPIWIRGMMTPEEAVSGLQALVKETLLKTVRETDAYRQAKRALEALQTEISTLPYTADLEAGLNQLNDRTFPGIRFRLDTEPEPDFVNKLMKDKTRVKVCRSDDADPVELDLDSFGHGVRRQFVLNSCYSLSEQILLSKKKSAKTPDMFAFPASCDAADTPVRKTKILLFEEPELYLHPDVARSIRDLLYELADHSEFQVLCTTHSPLMVDLAKEHTTLVRVVMNERQETTVHQVESTLFEDDERDRMRMLKSFDPYVCEAFFTDRVLLVEGDTEAVVVRTLAPILGERVHVVNCGSKMNIPLFQKVLRHFGIGYSVFHDLDDKTNSKGQLNAAWTMNDRIWHEIVAARQVGVAARRYLFERNFEEAHHYEHSPHDGKPYSAYKMARALLDHATAAHAPVVQFLRSVCGQLDLPETFNQDYVEDRGENTGTTA</sequence>
<evidence type="ECO:0000313" key="4">
    <source>
        <dbReference type="Proteomes" id="UP001208017"/>
    </source>
</evidence>